<dbReference type="PANTHER" id="PTHR38011:SF11">
    <property type="entry name" value="2,5-DIAMINO-6-RIBOSYLAMINO-4(3H)-PYRIMIDINONE 5'-PHOSPHATE REDUCTASE"/>
    <property type="match status" value="1"/>
</dbReference>
<feature type="domain" description="Bacterial bifunctional deaminase-reductase C-terminal" evidence="1">
    <location>
        <begin position="3"/>
        <end position="182"/>
    </location>
</feature>
<accession>A0ABS3BK85</accession>
<dbReference type="InterPro" id="IPR050765">
    <property type="entry name" value="Riboflavin_Biosynth_HTPR"/>
</dbReference>
<sequence length="188" mass="21365">MRKLKLQMQLSLDGFNSTGPNDEQQWVTWAWDEIKSHVLDLARSCDTELIGRSLAEDYLPFWKNVLSQPDSPMYEAAEIKADQKKVVFTQTKDESIWESTTLAKGDLAEEVRQLKQQEGKDMIVYGGSSFVANLVKAGLVDEFHLYINPIAIGHGTALFDNLVDWQRLKLITSITFPSGIILLQYEKI</sequence>
<dbReference type="InterPro" id="IPR002734">
    <property type="entry name" value="RibDG_C"/>
</dbReference>
<name>A0ABS3BK85_9BACT</name>
<keyword evidence="3" id="KW-1185">Reference proteome</keyword>
<evidence type="ECO:0000313" key="2">
    <source>
        <dbReference type="EMBL" id="MBN7799704.1"/>
    </source>
</evidence>
<comment type="caution">
    <text evidence="2">The sequence shown here is derived from an EMBL/GenBank/DDBJ whole genome shotgun (WGS) entry which is preliminary data.</text>
</comment>
<evidence type="ECO:0000259" key="1">
    <source>
        <dbReference type="Pfam" id="PF01872"/>
    </source>
</evidence>
<dbReference type="InterPro" id="IPR024072">
    <property type="entry name" value="DHFR-like_dom_sf"/>
</dbReference>
<dbReference type="PANTHER" id="PTHR38011">
    <property type="entry name" value="DIHYDROFOLATE REDUCTASE FAMILY PROTEIN (AFU_ORTHOLOGUE AFUA_8G06820)"/>
    <property type="match status" value="1"/>
</dbReference>
<evidence type="ECO:0000313" key="3">
    <source>
        <dbReference type="Proteomes" id="UP000664698"/>
    </source>
</evidence>
<dbReference type="RefSeq" id="WP_206567686.1">
    <property type="nucleotide sequence ID" value="NZ_JAFKCW010000001.1"/>
</dbReference>
<dbReference type="Proteomes" id="UP000664698">
    <property type="component" value="Unassembled WGS sequence"/>
</dbReference>
<organism evidence="2 3">
    <name type="scientific">Algoriphagus aestuariicola</name>
    <dbReference type="NCBI Taxonomy" id="1852016"/>
    <lineage>
        <taxon>Bacteria</taxon>
        <taxon>Pseudomonadati</taxon>
        <taxon>Bacteroidota</taxon>
        <taxon>Cytophagia</taxon>
        <taxon>Cytophagales</taxon>
        <taxon>Cyclobacteriaceae</taxon>
        <taxon>Algoriphagus</taxon>
    </lineage>
</organism>
<proteinExistence type="predicted"/>
<dbReference type="Pfam" id="PF01872">
    <property type="entry name" value="RibD_C"/>
    <property type="match status" value="1"/>
</dbReference>
<dbReference type="EMBL" id="JAFKCW010000001">
    <property type="protein sequence ID" value="MBN7799704.1"/>
    <property type="molecule type" value="Genomic_DNA"/>
</dbReference>
<dbReference type="SUPFAM" id="SSF53597">
    <property type="entry name" value="Dihydrofolate reductase-like"/>
    <property type="match status" value="1"/>
</dbReference>
<dbReference type="Gene3D" id="3.40.430.10">
    <property type="entry name" value="Dihydrofolate Reductase, subunit A"/>
    <property type="match status" value="1"/>
</dbReference>
<gene>
    <name evidence="2" type="ORF">J0A67_02475</name>
</gene>
<reference evidence="2 3" key="1">
    <citation type="submission" date="2021-03" db="EMBL/GenBank/DDBJ databases">
        <title>novel species isolated from a fishpond in China.</title>
        <authorList>
            <person name="Lu H."/>
            <person name="Cai Z."/>
        </authorList>
    </citation>
    <scope>NUCLEOTIDE SEQUENCE [LARGE SCALE GENOMIC DNA]</scope>
    <source>
        <strain evidence="2 3">JCM 31546</strain>
    </source>
</reference>
<protein>
    <submittedName>
        <fullName evidence="2">Dihydrofolate reductase family protein</fullName>
    </submittedName>
</protein>